<dbReference type="EMBL" id="JAJGAK010000004">
    <property type="protein sequence ID" value="MCC8364375.1"/>
    <property type="molecule type" value="Genomic_DNA"/>
</dbReference>
<evidence type="ECO:0000259" key="2">
    <source>
        <dbReference type="Pfam" id="PF13628"/>
    </source>
</evidence>
<evidence type="ECO:0000256" key="1">
    <source>
        <dbReference type="SAM" id="MobiDB-lite"/>
    </source>
</evidence>
<feature type="domain" description="DUF4142" evidence="2">
    <location>
        <begin position="78"/>
        <end position="203"/>
    </location>
</feature>
<dbReference type="PROSITE" id="PS51257">
    <property type="entry name" value="PROKAR_LIPOPROTEIN"/>
    <property type="match status" value="1"/>
</dbReference>
<dbReference type="Proteomes" id="UP001165293">
    <property type="component" value="Unassembled WGS sequence"/>
</dbReference>
<proteinExistence type="predicted"/>
<feature type="region of interest" description="Disordered" evidence="1">
    <location>
        <begin position="28"/>
        <end position="71"/>
    </location>
</feature>
<name>A0ABS8JL72_9GAMM</name>
<reference evidence="3" key="1">
    <citation type="submission" date="2021-10" db="EMBL/GenBank/DDBJ databases">
        <authorList>
            <person name="Lyu M."/>
            <person name="Wang X."/>
            <person name="Meng X."/>
            <person name="Xu K."/>
        </authorList>
    </citation>
    <scope>NUCLEOTIDE SEQUENCE</scope>
    <source>
        <strain evidence="3">A6</strain>
    </source>
</reference>
<dbReference type="RefSeq" id="WP_230528167.1">
    <property type="nucleotide sequence ID" value="NZ_JAJGAK010000004.1"/>
</dbReference>
<evidence type="ECO:0000313" key="3">
    <source>
        <dbReference type="EMBL" id="MCC8364375.1"/>
    </source>
</evidence>
<accession>A0ABS8JL72</accession>
<comment type="caution">
    <text evidence="3">The sequence shown here is derived from an EMBL/GenBank/DDBJ whole genome shotgun (WGS) entry which is preliminary data.</text>
</comment>
<gene>
    <name evidence="3" type="ORF">LK996_14980</name>
</gene>
<dbReference type="InterPro" id="IPR025419">
    <property type="entry name" value="DUF4142"/>
</dbReference>
<sequence length="209" mass="21904">MRSIHVFHGSLALTLALTLGLTACDRRGQGESGDLSPQTGASNPAPDDTADLPSDTATVAPPAASTAMQPAGARLNPADESFIAQASQANETEIATTALGMSRGSAKTQELSRMLNGDHVALRDRMTELSPNRELSEGTAPADLNDLPDEAFEGKLLATYRTQHEQAIRAFTDASNDPTLSEPLRGLASETLPTLKSHLQAVTNAQGSE</sequence>
<organism evidence="3 4">
    <name type="scientific">Noviluteimonas lactosilytica</name>
    <dbReference type="NCBI Taxonomy" id="2888523"/>
    <lineage>
        <taxon>Bacteria</taxon>
        <taxon>Pseudomonadati</taxon>
        <taxon>Pseudomonadota</taxon>
        <taxon>Gammaproteobacteria</taxon>
        <taxon>Lysobacterales</taxon>
        <taxon>Lysobacteraceae</taxon>
        <taxon>Noviluteimonas</taxon>
    </lineage>
</organism>
<protein>
    <submittedName>
        <fullName evidence="3">DUF4142 domain-containing protein</fullName>
    </submittedName>
</protein>
<feature type="compositionally biased region" description="Low complexity" evidence="1">
    <location>
        <begin position="53"/>
        <end position="67"/>
    </location>
</feature>
<dbReference type="Pfam" id="PF13628">
    <property type="entry name" value="DUF4142"/>
    <property type="match status" value="1"/>
</dbReference>
<keyword evidence="4" id="KW-1185">Reference proteome</keyword>
<evidence type="ECO:0000313" key="4">
    <source>
        <dbReference type="Proteomes" id="UP001165293"/>
    </source>
</evidence>